<feature type="transmembrane region" description="Helical" evidence="9">
    <location>
        <begin position="103"/>
        <end position="126"/>
    </location>
</feature>
<dbReference type="InterPro" id="IPR000425">
    <property type="entry name" value="MIP"/>
</dbReference>
<proteinExistence type="inferred from homology"/>
<dbReference type="PANTHER" id="PTHR43829">
    <property type="entry name" value="AQUAPORIN OR AQUAGLYCEROPORIN RELATED"/>
    <property type="match status" value="1"/>
</dbReference>
<protein>
    <submittedName>
        <fullName evidence="10">Glycerol uptake facilitator protein</fullName>
    </submittedName>
</protein>
<evidence type="ECO:0000256" key="1">
    <source>
        <dbReference type="ARBA" id="ARBA00004141"/>
    </source>
</evidence>
<name>A0AA97P6Y6_PYRO3</name>
<organism evidence="10">
    <name type="scientific">Pyricularia oryzae (strain Y34)</name>
    <name type="common">Rice blast fungus</name>
    <name type="synonym">Magnaporthe oryzae</name>
    <dbReference type="NCBI Taxonomy" id="1143189"/>
    <lineage>
        <taxon>Eukaryota</taxon>
        <taxon>Fungi</taxon>
        <taxon>Dikarya</taxon>
        <taxon>Ascomycota</taxon>
        <taxon>Pezizomycotina</taxon>
        <taxon>Sordariomycetes</taxon>
        <taxon>Sordariomycetidae</taxon>
        <taxon>Magnaporthales</taxon>
        <taxon>Pyriculariaceae</taxon>
        <taxon>Pyricularia</taxon>
    </lineage>
</organism>
<evidence type="ECO:0000256" key="3">
    <source>
        <dbReference type="ARBA" id="ARBA00022448"/>
    </source>
</evidence>
<feature type="transmembrane region" description="Helical" evidence="9">
    <location>
        <begin position="308"/>
        <end position="325"/>
    </location>
</feature>
<feature type="compositionally biased region" description="Basic and acidic residues" evidence="8">
    <location>
        <begin position="10"/>
        <end position="20"/>
    </location>
</feature>
<dbReference type="Proteomes" id="UP000011086">
    <property type="component" value="Unassembled WGS sequence"/>
</dbReference>
<dbReference type="PANTHER" id="PTHR43829:SF14">
    <property type="entry name" value="AQUAPORIN 3"/>
    <property type="match status" value="1"/>
</dbReference>
<evidence type="ECO:0000256" key="9">
    <source>
        <dbReference type="SAM" id="Phobius"/>
    </source>
</evidence>
<dbReference type="AlphaFoldDB" id="A0AA97P6Y6"/>
<feature type="transmembrane region" description="Helical" evidence="9">
    <location>
        <begin position="189"/>
        <end position="209"/>
    </location>
</feature>
<feature type="region of interest" description="Disordered" evidence="8">
    <location>
        <begin position="1"/>
        <end position="20"/>
    </location>
</feature>
<gene>
    <name evidence="10" type="ORF">OOU_Y34scaffold00163g2</name>
</gene>
<dbReference type="PRINTS" id="PR00783">
    <property type="entry name" value="MINTRINSICP"/>
</dbReference>
<comment type="subcellular location">
    <subcellularLocation>
        <location evidence="1">Membrane</location>
        <topology evidence="1">Multi-pass membrane protein</topology>
    </subcellularLocation>
</comment>
<evidence type="ECO:0000256" key="2">
    <source>
        <dbReference type="ARBA" id="ARBA00006175"/>
    </source>
</evidence>
<evidence type="ECO:0000256" key="5">
    <source>
        <dbReference type="ARBA" id="ARBA00022989"/>
    </source>
</evidence>
<dbReference type="GO" id="GO:0015254">
    <property type="term" value="F:glycerol channel activity"/>
    <property type="evidence" value="ECO:0007669"/>
    <property type="project" value="TreeGrafter"/>
</dbReference>
<keyword evidence="3 7" id="KW-0813">Transport</keyword>
<evidence type="ECO:0000256" key="4">
    <source>
        <dbReference type="ARBA" id="ARBA00022692"/>
    </source>
</evidence>
<sequence length="390" mass="42494">MAAYFSSSNHLHDPVHDPTHDSVHLLSQAHTLHGDSPVFLTPSPSMSFTAAHKYPSPHDHHQVDQVVHSILDHHVENQLPPYPTISTRRLAFERHRPLWLRECIAEATGVFFFVFAGLASIATFTLHHATDKNSVAGIGSIFQVGWGMGMGVALAIITCAPTSGGHFNPAITICLAIWQHFPWRKVPRYIISQIFGAFLAALTIMVLYWEQIQDFAATRRAAGLPLVGSHTPASIFCSYPHPDQNLGFVLTIEFVADAFIALVVWAALDPSNPFIHPAAIPFIIGIAYADMIWGFGGITLSTNLARDLGARIVAGILFGGEAFTYHGYAPIGMLVNIPATLFGTAIYEFAFRDSLMIVGKGHANAEGGDAALYAYFKKAKLIDEEQGIKA</sequence>
<evidence type="ECO:0000256" key="6">
    <source>
        <dbReference type="ARBA" id="ARBA00023136"/>
    </source>
</evidence>
<dbReference type="SUPFAM" id="SSF81338">
    <property type="entry name" value="Aquaporin-like"/>
    <property type="match status" value="1"/>
</dbReference>
<keyword evidence="4 7" id="KW-0812">Transmembrane</keyword>
<dbReference type="Pfam" id="PF00230">
    <property type="entry name" value="MIP"/>
    <property type="match status" value="1"/>
</dbReference>
<evidence type="ECO:0000313" key="10">
    <source>
        <dbReference type="EMBL" id="ELQ43205.1"/>
    </source>
</evidence>
<feature type="transmembrane region" description="Helical" evidence="9">
    <location>
        <begin position="331"/>
        <end position="350"/>
    </location>
</feature>
<feature type="transmembrane region" description="Helical" evidence="9">
    <location>
        <begin position="246"/>
        <end position="268"/>
    </location>
</feature>
<dbReference type="InterPro" id="IPR050363">
    <property type="entry name" value="MIP/Aquaporin"/>
</dbReference>
<reference evidence="10" key="1">
    <citation type="journal article" date="2012" name="PLoS Genet.">
        <title>Comparative analysis of the genomes of two field isolates of the rice blast fungus Magnaporthe oryzae.</title>
        <authorList>
            <person name="Xue M."/>
            <person name="Yang J."/>
            <person name="Li Z."/>
            <person name="Hu S."/>
            <person name="Yao N."/>
            <person name="Dean R.A."/>
            <person name="Zhao W."/>
            <person name="Shen M."/>
            <person name="Zhang H."/>
            <person name="Li C."/>
            <person name="Liu L."/>
            <person name="Cao L."/>
            <person name="Xu X."/>
            <person name="Xing Y."/>
            <person name="Hsiang T."/>
            <person name="Zhang Z."/>
            <person name="Xu J.R."/>
            <person name="Peng Y.L."/>
        </authorList>
    </citation>
    <scope>NUCLEOTIDE SEQUENCE</scope>
    <source>
        <strain evidence="10">Y34</strain>
    </source>
</reference>
<dbReference type="GO" id="GO:0005886">
    <property type="term" value="C:plasma membrane"/>
    <property type="evidence" value="ECO:0007669"/>
    <property type="project" value="TreeGrafter"/>
</dbReference>
<dbReference type="GO" id="GO:0015250">
    <property type="term" value="F:water channel activity"/>
    <property type="evidence" value="ECO:0007669"/>
    <property type="project" value="TreeGrafter"/>
</dbReference>
<feature type="transmembrane region" description="Helical" evidence="9">
    <location>
        <begin position="167"/>
        <end position="183"/>
    </location>
</feature>
<comment type="similarity">
    <text evidence="2 7">Belongs to the MIP/aquaporin (TC 1.A.8) family.</text>
</comment>
<dbReference type="InterPro" id="IPR023271">
    <property type="entry name" value="Aquaporin-like"/>
</dbReference>
<feature type="transmembrane region" description="Helical" evidence="9">
    <location>
        <begin position="274"/>
        <end position="296"/>
    </location>
</feature>
<keyword evidence="6 9" id="KW-0472">Membrane</keyword>
<dbReference type="EMBL" id="JH793607">
    <property type="protein sequence ID" value="ELQ43205.1"/>
    <property type="molecule type" value="Genomic_DNA"/>
</dbReference>
<evidence type="ECO:0000256" key="8">
    <source>
        <dbReference type="SAM" id="MobiDB-lite"/>
    </source>
</evidence>
<feature type="transmembrane region" description="Helical" evidence="9">
    <location>
        <begin position="138"/>
        <end position="160"/>
    </location>
</feature>
<accession>A0AA97P6Y6</accession>
<evidence type="ECO:0000256" key="7">
    <source>
        <dbReference type="RuleBase" id="RU000477"/>
    </source>
</evidence>
<keyword evidence="5 9" id="KW-1133">Transmembrane helix</keyword>
<dbReference type="Gene3D" id="1.20.1080.10">
    <property type="entry name" value="Glycerol uptake facilitator protein"/>
    <property type="match status" value="1"/>
</dbReference>